<comment type="caution">
    <text evidence="1">The sequence shown here is derived from an EMBL/GenBank/DDBJ whole genome shotgun (WGS) entry which is preliminary data.</text>
</comment>
<dbReference type="AlphaFoldDB" id="A0A4Y2B3I2"/>
<reference evidence="1 2" key="1">
    <citation type="journal article" date="2019" name="Sci. Rep.">
        <title>Orb-weaving spider Araneus ventricosus genome elucidates the spidroin gene catalogue.</title>
        <authorList>
            <person name="Kono N."/>
            <person name="Nakamura H."/>
            <person name="Ohtoshi R."/>
            <person name="Moran D.A.P."/>
            <person name="Shinohara A."/>
            <person name="Yoshida Y."/>
            <person name="Fujiwara M."/>
            <person name="Mori M."/>
            <person name="Tomita M."/>
            <person name="Arakawa K."/>
        </authorList>
    </citation>
    <scope>NUCLEOTIDE SEQUENCE [LARGE SCALE GENOMIC DNA]</scope>
</reference>
<accession>A0A4Y2B3I2</accession>
<evidence type="ECO:0000313" key="2">
    <source>
        <dbReference type="Proteomes" id="UP000499080"/>
    </source>
</evidence>
<gene>
    <name evidence="1" type="ORF">AVEN_164549_1</name>
</gene>
<organism evidence="1 2">
    <name type="scientific">Araneus ventricosus</name>
    <name type="common">Orbweaver spider</name>
    <name type="synonym">Epeira ventricosa</name>
    <dbReference type="NCBI Taxonomy" id="182803"/>
    <lineage>
        <taxon>Eukaryota</taxon>
        <taxon>Metazoa</taxon>
        <taxon>Ecdysozoa</taxon>
        <taxon>Arthropoda</taxon>
        <taxon>Chelicerata</taxon>
        <taxon>Arachnida</taxon>
        <taxon>Araneae</taxon>
        <taxon>Araneomorphae</taxon>
        <taxon>Entelegynae</taxon>
        <taxon>Araneoidea</taxon>
        <taxon>Araneidae</taxon>
        <taxon>Araneus</taxon>
    </lineage>
</organism>
<sequence>MHTKIFIDKELPREKIRDLCDLMVPKISLSSALTMEQSPSKTQFRHKTHSQLTSKSGFLTAFIRLKSFFKMLFVRRGLRENRNFCVRENFQRVLLPFTSPEALQLQR</sequence>
<dbReference type="Proteomes" id="UP000499080">
    <property type="component" value="Unassembled WGS sequence"/>
</dbReference>
<protein>
    <submittedName>
        <fullName evidence="1">Uncharacterized protein</fullName>
    </submittedName>
</protein>
<keyword evidence="2" id="KW-1185">Reference proteome</keyword>
<proteinExistence type="predicted"/>
<dbReference type="EMBL" id="BGPR01000048">
    <property type="protein sequence ID" value="GBL86377.1"/>
    <property type="molecule type" value="Genomic_DNA"/>
</dbReference>
<name>A0A4Y2B3I2_ARAVE</name>
<evidence type="ECO:0000313" key="1">
    <source>
        <dbReference type="EMBL" id="GBL86377.1"/>
    </source>
</evidence>